<dbReference type="Proteomes" id="UP000838686">
    <property type="component" value="Unassembled WGS sequence"/>
</dbReference>
<evidence type="ECO:0000256" key="8">
    <source>
        <dbReference type="ARBA" id="ARBA00022884"/>
    </source>
</evidence>
<feature type="binding site" evidence="10">
    <location>
        <begin position="157"/>
        <end position="160"/>
    </location>
    <ligand>
        <name>GTP</name>
        <dbReference type="ChEBI" id="CHEBI:37565"/>
    </ligand>
</feature>
<evidence type="ECO:0000256" key="3">
    <source>
        <dbReference type="ARBA" id="ARBA00022723"/>
    </source>
</evidence>
<evidence type="ECO:0000256" key="4">
    <source>
        <dbReference type="ARBA" id="ARBA00022730"/>
    </source>
</evidence>
<protein>
    <recommendedName>
        <fullName evidence="10">Small ribosomal subunit biogenesis GTPase RsgA</fullName>
        <ecNumber evidence="10">3.6.1.-</ecNumber>
    </recommendedName>
</protein>
<dbReference type="NCBIfam" id="TIGR00157">
    <property type="entry name" value="ribosome small subunit-dependent GTPase A"/>
    <property type="match status" value="1"/>
</dbReference>
<keyword evidence="4 10" id="KW-0699">rRNA-binding</keyword>
<dbReference type="PROSITE" id="PS50936">
    <property type="entry name" value="ENGC_GTPASE"/>
    <property type="match status" value="1"/>
</dbReference>
<feature type="domain" description="CP-type G" evidence="13">
    <location>
        <begin position="112"/>
        <end position="267"/>
    </location>
</feature>
<proteinExistence type="inferred from homology"/>
<feature type="binding site" evidence="10">
    <location>
        <position position="297"/>
    </location>
    <ligand>
        <name>Zn(2+)</name>
        <dbReference type="ChEBI" id="CHEBI:29105"/>
    </ligand>
</feature>
<dbReference type="EC" id="3.6.1.-" evidence="10"/>
<dbReference type="InterPro" id="IPR010914">
    <property type="entry name" value="RsgA_GTPase_dom"/>
</dbReference>
<comment type="subunit">
    <text evidence="10">Monomer. Associates with 30S ribosomal subunit, binds 16S rRNA.</text>
</comment>
<keyword evidence="7 10" id="KW-0862">Zinc</keyword>
<evidence type="ECO:0000256" key="2">
    <source>
        <dbReference type="ARBA" id="ARBA00022517"/>
    </source>
</evidence>
<dbReference type="GO" id="GO:0016787">
    <property type="term" value="F:hydrolase activity"/>
    <property type="evidence" value="ECO:0007669"/>
    <property type="project" value="UniProtKB-KW"/>
</dbReference>
<feature type="binding site" evidence="10">
    <location>
        <position position="290"/>
    </location>
    <ligand>
        <name>Zn(2+)</name>
        <dbReference type="ChEBI" id="CHEBI:29105"/>
    </ligand>
</feature>
<comment type="caution">
    <text evidence="14">The sequence shown here is derived from an EMBL/GenBank/DDBJ whole genome shotgun (WGS) entry which is preliminary data.</text>
</comment>
<evidence type="ECO:0000256" key="11">
    <source>
        <dbReference type="SAM" id="MobiDB-lite"/>
    </source>
</evidence>
<evidence type="ECO:0000259" key="12">
    <source>
        <dbReference type="PROSITE" id="PS50936"/>
    </source>
</evidence>
<evidence type="ECO:0000256" key="10">
    <source>
        <dbReference type="HAMAP-Rule" id="MF_01820"/>
    </source>
</evidence>
<dbReference type="HAMAP" id="MF_01820">
    <property type="entry name" value="GTPase_RsgA"/>
    <property type="match status" value="1"/>
</dbReference>
<sequence length="361" mass="39721">MTTSINDNQLLTTYGWNDGWEATMNGERYAGLLPARVTAQYSHCYRIVMAEGERIAEVTGKFEFEAVLRSQFPAVGDWVAVQPLQGEPKAVIHAVLPRRSAMIRRAAGSVPVEQVVGANMDYLFIVNALNDDFNLRKLERYLVAAWESGAAPVVLLTKADLCEDAPSRVATVESIAPGVAVHAVSAMNDQGKEALEAYLQRGRTIAVIGSSGVGKSTLLNWLSGDDLQRVQGIREDDARGRHTTTHRELFPLPSGAVMIDTPGMRELQLWDADEGWQEAFADIEALAAACRFRDCRHEQESGCVVKQAIAEGTLDAKRFASYKKTGKELAHMARKEQSVSQRLKKSSNKRAASKGGRYRLE</sequence>
<dbReference type="Gene3D" id="3.40.50.300">
    <property type="entry name" value="P-loop containing nucleotide triphosphate hydrolases"/>
    <property type="match status" value="1"/>
</dbReference>
<reference evidence="14" key="1">
    <citation type="submission" date="2022-01" db="EMBL/GenBank/DDBJ databases">
        <authorList>
            <person name="Criscuolo A."/>
        </authorList>
    </citation>
    <scope>NUCLEOTIDE SEQUENCE</scope>
    <source>
        <strain evidence="14">CIP111893</strain>
    </source>
</reference>
<evidence type="ECO:0000259" key="13">
    <source>
        <dbReference type="PROSITE" id="PS51721"/>
    </source>
</evidence>
<dbReference type="CDD" id="cd01854">
    <property type="entry name" value="YjeQ_EngC"/>
    <property type="match status" value="1"/>
</dbReference>
<keyword evidence="5 10" id="KW-0547">Nucleotide-binding</keyword>
<evidence type="ECO:0000256" key="7">
    <source>
        <dbReference type="ARBA" id="ARBA00022833"/>
    </source>
</evidence>
<accession>A0ABN8FPL9</accession>
<dbReference type="InterPro" id="IPR030378">
    <property type="entry name" value="G_CP_dom"/>
</dbReference>
<comment type="function">
    <text evidence="10">One of several proteins that assist in the late maturation steps of the functional core of the 30S ribosomal subunit. Helps release RbfA from mature subunits. May play a role in the assembly of ribosomal proteins into the subunit. Circularly permuted GTPase that catalyzes slow GTP hydrolysis, GTPase activity is stimulated by the 30S ribosomal subunit.</text>
</comment>
<dbReference type="RefSeq" id="WP_307728288.1">
    <property type="nucleotide sequence ID" value="NZ_CAKMMF010000001.1"/>
</dbReference>
<feature type="binding site" evidence="10">
    <location>
        <position position="303"/>
    </location>
    <ligand>
        <name>Zn(2+)</name>
        <dbReference type="ChEBI" id="CHEBI:29105"/>
    </ligand>
</feature>
<dbReference type="InterPro" id="IPR027417">
    <property type="entry name" value="P-loop_NTPase"/>
</dbReference>
<evidence type="ECO:0000256" key="1">
    <source>
        <dbReference type="ARBA" id="ARBA00022490"/>
    </source>
</evidence>
<keyword evidence="8 10" id="KW-0694">RNA-binding</keyword>
<feature type="binding site" evidence="10">
    <location>
        <position position="295"/>
    </location>
    <ligand>
        <name>Zn(2+)</name>
        <dbReference type="ChEBI" id="CHEBI:29105"/>
    </ligand>
</feature>
<dbReference type="EMBL" id="CAKMMF010000001">
    <property type="protein sequence ID" value="CAH1190005.1"/>
    <property type="molecule type" value="Genomic_DNA"/>
</dbReference>
<dbReference type="InterPro" id="IPR004881">
    <property type="entry name" value="Ribosome_biogen_GTPase_RsgA"/>
</dbReference>
<comment type="similarity">
    <text evidence="10">Belongs to the TRAFAC class YlqF/YawG GTPase family. RsgA subfamily.</text>
</comment>
<organism evidence="14 15">
    <name type="scientific">Paenibacillus plantiphilus</name>
    <dbReference type="NCBI Taxonomy" id="2905650"/>
    <lineage>
        <taxon>Bacteria</taxon>
        <taxon>Bacillati</taxon>
        <taxon>Bacillota</taxon>
        <taxon>Bacilli</taxon>
        <taxon>Bacillales</taxon>
        <taxon>Paenibacillaceae</taxon>
        <taxon>Paenibacillus</taxon>
    </lineage>
</organism>
<feature type="region of interest" description="Disordered" evidence="11">
    <location>
        <begin position="331"/>
        <end position="361"/>
    </location>
</feature>
<feature type="binding site" evidence="10">
    <location>
        <begin position="209"/>
        <end position="217"/>
    </location>
    <ligand>
        <name>GTP</name>
        <dbReference type="ChEBI" id="CHEBI:37565"/>
    </ligand>
</feature>
<dbReference type="Pfam" id="PF03193">
    <property type="entry name" value="RsgA_GTPase"/>
    <property type="match status" value="1"/>
</dbReference>
<dbReference type="SUPFAM" id="SSF52540">
    <property type="entry name" value="P-loop containing nucleoside triphosphate hydrolases"/>
    <property type="match status" value="1"/>
</dbReference>
<evidence type="ECO:0000256" key="6">
    <source>
        <dbReference type="ARBA" id="ARBA00022801"/>
    </source>
</evidence>
<gene>
    <name evidence="14" type="primary">rsgA_1</name>
    <name evidence="10" type="synonym">rsgA</name>
    <name evidence="14" type="ORF">PAECIP111893_00089</name>
</gene>
<dbReference type="Gene3D" id="1.10.40.50">
    <property type="entry name" value="Probable gtpase engc, domain 3"/>
    <property type="match status" value="1"/>
</dbReference>
<keyword evidence="9 10" id="KW-0342">GTP-binding</keyword>
<comment type="subcellular location">
    <subcellularLocation>
        <location evidence="10">Cytoplasm</location>
    </subcellularLocation>
</comment>
<dbReference type="PANTHER" id="PTHR32120">
    <property type="entry name" value="SMALL RIBOSOMAL SUBUNIT BIOGENESIS GTPASE RSGA"/>
    <property type="match status" value="1"/>
</dbReference>
<keyword evidence="15" id="KW-1185">Reference proteome</keyword>
<keyword evidence="1 10" id="KW-0963">Cytoplasm</keyword>
<keyword evidence="6 10" id="KW-0378">Hydrolase</keyword>
<comment type="cofactor">
    <cofactor evidence="10">
        <name>Zn(2+)</name>
        <dbReference type="ChEBI" id="CHEBI:29105"/>
    </cofactor>
    <text evidence="10">Binds 1 zinc ion per subunit.</text>
</comment>
<keyword evidence="2 10" id="KW-0690">Ribosome biogenesis</keyword>
<dbReference type="PANTHER" id="PTHR32120:SF10">
    <property type="entry name" value="SMALL RIBOSOMAL SUBUNIT BIOGENESIS GTPASE RSGA"/>
    <property type="match status" value="1"/>
</dbReference>
<evidence type="ECO:0000313" key="14">
    <source>
        <dbReference type="EMBL" id="CAH1190005.1"/>
    </source>
</evidence>
<dbReference type="PROSITE" id="PS51721">
    <property type="entry name" value="G_CP"/>
    <property type="match status" value="1"/>
</dbReference>
<name>A0ABN8FPL9_9BACL</name>
<evidence type="ECO:0000256" key="9">
    <source>
        <dbReference type="ARBA" id="ARBA00023134"/>
    </source>
</evidence>
<feature type="domain" description="EngC GTPase" evidence="12">
    <location>
        <begin position="118"/>
        <end position="265"/>
    </location>
</feature>
<evidence type="ECO:0000256" key="5">
    <source>
        <dbReference type="ARBA" id="ARBA00022741"/>
    </source>
</evidence>
<evidence type="ECO:0000313" key="15">
    <source>
        <dbReference type="Proteomes" id="UP000838686"/>
    </source>
</evidence>
<keyword evidence="3 10" id="KW-0479">Metal-binding</keyword>
<feature type="compositionally biased region" description="Basic residues" evidence="11">
    <location>
        <begin position="342"/>
        <end position="352"/>
    </location>
</feature>